<dbReference type="InterPro" id="IPR013762">
    <property type="entry name" value="Integrase-like_cat_sf"/>
</dbReference>
<feature type="domain" description="Tyr recombinase" evidence="5">
    <location>
        <begin position="207"/>
        <end position="379"/>
    </location>
</feature>
<comment type="similarity">
    <text evidence="1">Belongs to the 'phage' integrase family.</text>
</comment>
<keyword evidence="7" id="KW-1185">Reference proteome</keyword>
<dbReference type="Proteomes" id="UP001595793">
    <property type="component" value="Unassembled WGS sequence"/>
</dbReference>
<comment type="caution">
    <text evidence="6">The sequence shown here is derived from an EMBL/GenBank/DDBJ whole genome shotgun (WGS) entry which is preliminary data.</text>
</comment>
<evidence type="ECO:0000259" key="5">
    <source>
        <dbReference type="PROSITE" id="PS51898"/>
    </source>
</evidence>
<dbReference type="RefSeq" id="WP_290232150.1">
    <property type="nucleotide sequence ID" value="NZ_JAUFPZ010000002.1"/>
</dbReference>
<dbReference type="PANTHER" id="PTHR30349">
    <property type="entry name" value="PHAGE INTEGRASE-RELATED"/>
    <property type="match status" value="1"/>
</dbReference>
<dbReference type="InterPro" id="IPR050090">
    <property type="entry name" value="Tyrosine_recombinase_XerCD"/>
</dbReference>
<evidence type="ECO:0000256" key="1">
    <source>
        <dbReference type="ARBA" id="ARBA00008857"/>
    </source>
</evidence>
<sequence>MNKSITLTPLIHRGTKQIAIKFDNDQKTRVFVKSYKDIKWSQSQATYYIGYSPFQFIDLKLYCRKAGFILNRDAFRNDEIPEYIPNPIKRHSGRKPTMKILYQYLPKNHQFLLKDYVGYLRGKRLSESTIKSYGFFVLRFLDLFKFKPVNEYTNRDLDYFMTKVMAEENYSISSHRQGISAFKYLTELCGFEEFDASEYERPKKSRYLPIVLSDREVLKLIQVTRNLKHRAIIALLYSAGLRIGELLNLKRSDIDFSRNVIHVKQGKNRKDRVVNLSETVKPLLNNYLMTYEPRNFLIEGRDYKSYTPSSVRNFLKISCKQAGISKRVTPHTLRHSYATHMLENGVDIRYIQELLGHSKPETTMIYTHVAQKDLNKIKNPLDLAVERITNIANGDEKVLISGN</sequence>
<organism evidence="6 7">
    <name type="scientific">Zunongwangia endophytica</name>
    <dbReference type="NCBI Taxonomy" id="1808945"/>
    <lineage>
        <taxon>Bacteria</taxon>
        <taxon>Pseudomonadati</taxon>
        <taxon>Bacteroidota</taxon>
        <taxon>Flavobacteriia</taxon>
        <taxon>Flavobacteriales</taxon>
        <taxon>Flavobacteriaceae</taxon>
        <taxon>Zunongwangia</taxon>
    </lineage>
</organism>
<dbReference type="SUPFAM" id="SSF56349">
    <property type="entry name" value="DNA breaking-rejoining enzymes"/>
    <property type="match status" value="1"/>
</dbReference>
<dbReference type="Pfam" id="PF13495">
    <property type="entry name" value="Phage_int_SAM_4"/>
    <property type="match status" value="1"/>
</dbReference>
<evidence type="ECO:0000313" key="7">
    <source>
        <dbReference type="Proteomes" id="UP001595793"/>
    </source>
</evidence>
<evidence type="ECO:0000256" key="2">
    <source>
        <dbReference type="ARBA" id="ARBA00022908"/>
    </source>
</evidence>
<reference evidence="7" key="1">
    <citation type="journal article" date="2019" name="Int. J. Syst. Evol. Microbiol.">
        <title>The Global Catalogue of Microorganisms (GCM) 10K type strain sequencing project: providing services to taxonomists for standard genome sequencing and annotation.</title>
        <authorList>
            <consortium name="The Broad Institute Genomics Platform"/>
            <consortium name="The Broad Institute Genome Sequencing Center for Infectious Disease"/>
            <person name="Wu L."/>
            <person name="Ma J."/>
        </authorList>
    </citation>
    <scope>NUCLEOTIDE SEQUENCE [LARGE SCALE GENOMIC DNA]</scope>
    <source>
        <strain evidence="7">CECT 9128</strain>
    </source>
</reference>
<dbReference type="Gene3D" id="1.10.150.130">
    <property type="match status" value="1"/>
</dbReference>
<gene>
    <name evidence="6" type="primary">xerA</name>
    <name evidence="6" type="ORF">ACFOS1_19625</name>
</gene>
<keyword evidence="4" id="KW-0233">DNA recombination</keyword>
<dbReference type="InterPro" id="IPR011010">
    <property type="entry name" value="DNA_brk_join_enz"/>
</dbReference>
<dbReference type="InterPro" id="IPR010998">
    <property type="entry name" value="Integrase_recombinase_N"/>
</dbReference>
<evidence type="ECO:0000256" key="4">
    <source>
        <dbReference type="ARBA" id="ARBA00023172"/>
    </source>
</evidence>
<dbReference type="NCBIfam" id="NF040815">
    <property type="entry name" value="recomb_XerA_Arch"/>
    <property type="match status" value="1"/>
</dbReference>
<dbReference type="Pfam" id="PF00589">
    <property type="entry name" value="Phage_integrase"/>
    <property type="match status" value="1"/>
</dbReference>
<dbReference type="InterPro" id="IPR002104">
    <property type="entry name" value="Integrase_catalytic"/>
</dbReference>
<dbReference type="Gene3D" id="1.10.443.10">
    <property type="entry name" value="Intergrase catalytic core"/>
    <property type="match status" value="1"/>
</dbReference>
<name>A0ABV8HF00_9FLAO</name>
<dbReference type="PANTHER" id="PTHR30349:SF41">
    <property type="entry name" value="INTEGRASE_RECOMBINASE PROTEIN MJ0367-RELATED"/>
    <property type="match status" value="1"/>
</dbReference>
<proteinExistence type="inferred from homology"/>
<protein>
    <submittedName>
        <fullName evidence="6">Site-specific tyrosine recombinase/integron integrase</fullName>
    </submittedName>
</protein>
<dbReference type="PROSITE" id="PS51898">
    <property type="entry name" value="TYR_RECOMBINASE"/>
    <property type="match status" value="1"/>
</dbReference>
<keyword evidence="3" id="KW-0238">DNA-binding</keyword>
<dbReference type="InterPro" id="IPR004107">
    <property type="entry name" value="Integrase_SAM-like_N"/>
</dbReference>
<evidence type="ECO:0000313" key="6">
    <source>
        <dbReference type="EMBL" id="MFC4029637.1"/>
    </source>
</evidence>
<dbReference type="EMBL" id="JBHSAS010000034">
    <property type="protein sequence ID" value="MFC4029637.1"/>
    <property type="molecule type" value="Genomic_DNA"/>
</dbReference>
<evidence type="ECO:0000256" key="3">
    <source>
        <dbReference type="ARBA" id="ARBA00023125"/>
    </source>
</evidence>
<keyword evidence="2" id="KW-0229">DNA integration</keyword>
<accession>A0ABV8HF00</accession>